<dbReference type="SUPFAM" id="SSF55486">
    <property type="entry name" value="Metalloproteases ('zincins'), catalytic domain"/>
    <property type="match status" value="1"/>
</dbReference>
<evidence type="ECO:0000313" key="3">
    <source>
        <dbReference type="Proteomes" id="UP001589890"/>
    </source>
</evidence>
<keyword evidence="3" id="KW-1185">Reference proteome</keyword>
<keyword evidence="1" id="KW-0732">Signal</keyword>
<dbReference type="EMBL" id="JBHLTC010000018">
    <property type="protein sequence ID" value="MFC0625395.1"/>
    <property type="molecule type" value="Genomic_DNA"/>
</dbReference>
<sequence>MRLAKRLAAIVAAGGLAIVALPASGNAQPIDRSTAAAPVAATESPAEDTVYVVGKAKDGKTTVSIYDPAKSVTPDQLRDKLRRSGVDGVLSKGQQPPKAQPGQRTALACQSYGTARQWCDHQWSYGGYNDPQVYFLDHTSSAWPVSASVTEWNKAVGIDSFYRYYTLGCPSGVHCVDVYNGAYGTTGWYGLTTWTPGTQGPVTVKLNDSYTLTAAEHRTIACHELGHALSLNHNTATSSCLFSGTYVSLVPNADDYKILPLIYPLAGT</sequence>
<evidence type="ECO:0008006" key="4">
    <source>
        <dbReference type="Google" id="ProtNLM"/>
    </source>
</evidence>
<feature type="chain" id="PRO_5045769546" description="Matrixin family metalloprotease" evidence="1">
    <location>
        <begin position="28"/>
        <end position="268"/>
    </location>
</feature>
<evidence type="ECO:0000256" key="1">
    <source>
        <dbReference type="SAM" id="SignalP"/>
    </source>
</evidence>
<comment type="caution">
    <text evidence="2">The sequence shown here is derived from an EMBL/GenBank/DDBJ whole genome shotgun (WGS) entry which is preliminary data.</text>
</comment>
<gene>
    <name evidence="2" type="ORF">ACFFGN_15045</name>
</gene>
<protein>
    <recommendedName>
        <fullName evidence="4">Matrixin family metalloprotease</fullName>
    </recommendedName>
</protein>
<proteinExistence type="predicted"/>
<dbReference type="Proteomes" id="UP001589890">
    <property type="component" value="Unassembled WGS sequence"/>
</dbReference>
<feature type="signal peptide" evidence="1">
    <location>
        <begin position="1"/>
        <end position="27"/>
    </location>
</feature>
<accession>A0ABV6QL71</accession>
<dbReference type="Gene3D" id="3.40.390.10">
    <property type="entry name" value="Collagenase (Catalytic Domain)"/>
    <property type="match status" value="1"/>
</dbReference>
<evidence type="ECO:0000313" key="2">
    <source>
        <dbReference type="EMBL" id="MFC0625395.1"/>
    </source>
</evidence>
<reference evidence="2 3" key="1">
    <citation type="submission" date="2024-09" db="EMBL/GenBank/DDBJ databases">
        <authorList>
            <person name="Sun Q."/>
            <person name="Mori K."/>
        </authorList>
    </citation>
    <scope>NUCLEOTIDE SEQUENCE [LARGE SCALE GENOMIC DNA]</scope>
    <source>
        <strain evidence="2 3">CGMCC 1.15906</strain>
    </source>
</reference>
<name>A0ABV6QL71_9ACTN</name>
<dbReference type="InterPro" id="IPR024079">
    <property type="entry name" value="MetalloPept_cat_dom_sf"/>
</dbReference>
<organism evidence="2 3">
    <name type="scientific">Kribbella deserti</name>
    <dbReference type="NCBI Taxonomy" id="1926257"/>
    <lineage>
        <taxon>Bacteria</taxon>
        <taxon>Bacillati</taxon>
        <taxon>Actinomycetota</taxon>
        <taxon>Actinomycetes</taxon>
        <taxon>Propionibacteriales</taxon>
        <taxon>Kribbellaceae</taxon>
        <taxon>Kribbella</taxon>
    </lineage>
</organism>
<dbReference type="RefSeq" id="WP_380047766.1">
    <property type="nucleotide sequence ID" value="NZ_JBHLTC010000018.1"/>
</dbReference>